<evidence type="ECO:0000313" key="1">
    <source>
        <dbReference type="EMBL" id="GAA3355749.1"/>
    </source>
</evidence>
<reference evidence="2" key="1">
    <citation type="journal article" date="2019" name="Int. J. Syst. Evol. Microbiol.">
        <title>The Global Catalogue of Microorganisms (GCM) 10K type strain sequencing project: providing services to taxonomists for standard genome sequencing and annotation.</title>
        <authorList>
            <consortium name="The Broad Institute Genomics Platform"/>
            <consortium name="The Broad Institute Genome Sequencing Center for Infectious Disease"/>
            <person name="Wu L."/>
            <person name="Ma J."/>
        </authorList>
    </citation>
    <scope>NUCLEOTIDE SEQUENCE [LARGE SCALE GENOMIC DNA]</scope>
    <source>
        <strain evidence="2">JCM 9687</strain>
    </source>
</reference>
<keyword evidence="2" id="KW-1185">Reference proteome</keyword>
<organism evidence="1 2">
    <name type="scientific">Saccharopolyspora gregorii</name>
    <dbReference type="NCBI Taxonomy" id="33914"/>
    <lineage>
        <taxon>Bacteria</taxon>
        <taxon>Bacillati</taxon>
        <taxon>Actinomycetota</taxon>
        <taxon>Actinomycetes</taxon>
        <taxon>Pseudonocardiales</taxon>
        <taxon>Pseudonocardiaceae</taxon>
        <taxon>Saccharopolyspora</taxon>
    </lineage>
</organism>
<comment type="caution">
    <text evidence="1">The sequence shown here is derived from an EMBL/GenBank/DDBJ whole genome shotgun (WGS) entry which is preliminary data.</text>
</comment>
<dbReference type="Proteomes" id="UP001500483">
    <property type="component" value="Unassembled WGS sequence"/>
</dbReference>
<accession>A0ABP6RLC1</accession>
<proteinExistence type="predicted"/>
<dbReference type="Gene3D" id="3.30.70.20">
    <property type="match status" value="1"/>
</dbReference>
<sequence length="42" mass="4271">MEITIEENGVVVLLDSTPPPEVHETGRAAAAGCPAAAIRARG</sequence>
<evidence type="ECO:0008006" key="3">
    <source>
        <dbReference type="Google" id="ProtNLM"/>
    </source>
</evidence>
<name>A0ABP6RLC1_9PSEU</name>
<evidence type="ECO:0000313" key="2">
    <source>
        <dbReference type="Proteomes" id="UP001500483"/>
    </source>
</evidence>
<protein>
    <recommendedName>
        <fullName evidence="3">Ferredoxin</fullName>
    </recommendedName>
</protein>
<gene>
    <name evidence="1" type="ORF">GCM10020366_17090</name>
</gene>
<dbReference type="EMBL" id="BAAAYK010000038">
    <property type="protein sequence ID" value="GAA3355749.1"/>
    <property type="molecule type" value="Genomic_DNA"/>
</dbReference>
<dbReference type="RefSeq" id="WP_258347834.1">
    <property type="nucleotide sequence ID" value="NZ_BAAAYK010000038.1"/>
</dbReference>